<evidence type="ECO:0000313" key="2">
    <source>
        <dbReference type="Proteomes" id="UP000503349"/>
    </source>
</evidence>
<evidence type="ECO:0000313" key="1">
    <source>
        <dbReference type="EMBL" id="KAF3694523.1"/>
    </source>
</evidence>
<gene>
    <name evidence="1" type="ORF">EXN66_Car010199</name>
</gene>
<proteinExistence type="predicted"/>
<dbReference type="EMBL" id="CM015721">
    <property type="protein sequence ID" value="KAF3694523.1"/>
    <property type="molecule type" value="Genomic_DNA"/>
</dbReference>
<organism evidence="1 2">
    <name type="scientific">Channa argus</name>
    <name type="common">Northern snakehead</name>
    <name type="synonym">Ophicephalus argus</name>
    <dbReference type="NCBI Taxonomy" id="215402"/>
    <lineage>
        <taxon>Eukaryota</taxon>
        <taxon>Metazoa</taxon>
        <taxon>Chordata</taxon>
        <taxon>Craniata</taxon>
        <taxon>Vertebrata</taxon>
        <taxon>Euteleostomi</taxon>
        <taxon>Actinopterygii</taxon>
        <taxon>Neopterygii</taxon>
        <taxon>Teleostei</taxon>
        <taxon>Neoteleostei</taxon>
        <taxon>Acanthomorphata</taxon>
        <taxon>Anabantaria</taxon>
        <taxon>Anabantiformes</taxon>
        <taxon>Channoidei</taxon>
        <taxon>Channidae</taxon>
        <taxon>Channa</taxon>
    </lineage>
</organism>
<protein>
    <submittedName>
        <fullName evidence="1">Uncharacterized protein</fullName>
    </submittedName>
</protein>
<reference evidence="1 2" key="1">
    <citation type="submission" date="2019-02" db="EMBL/GenBank/DDBJ databases">
        <title>Opniocepnalus argus genome.</title>
        <authorList>
            <person name="Zhou C."/>
            <person name="Xiao S."/>
        </authorList>
    </citation>
    <scope>NUCLEOTIDE SEQUENCE [LARGE SCALE GENOMIC DNA]</scope>
    <source>
        <strain evidence="1">OARG1902GOOAL</strain>
        <tissue evidence="1">Muscle</tissue>
    </source>
</reference>
<keyword evidence="2" id="KW-1185">Reference proteome</keyword>
<sequence>MSSLTAEKDQLNTRVSSLTAQNACYMHPTAKSVVNYHKTQRGCDTDRVTSGLRLRAVEQFSSFTGAFTFAAFLCCKVFLCFTQTVPLLSFLLLTTPVINLETI</sequence>
<reference evidence="2" key="2">
    <citation type="submission" date="2019-02" db="EMBL/GenBank/DDBJ databases">
        <title>Opniocepnalus argus Var Kimnra genome.</title>
        <authorList>
            <person name="Zhou C."/>
            <person name="Xiao S."/>
        </authorList>
    </citation>
    <scope>NUCLEOTIDE SEQUENCE [LARGE SCALE GENOMIC DNA]</scope>
</reference>
<dbReference type="AlphaFoldDB" id="A0A6G1PWG6"/>
<dbReference type="Proteomes" id="UP000503349">
    <property type="component" value="Chromosome 10"/>
</dbReference>
<accession>A0A6G1PWG6</accession>
<name>A0A6G1PWG6_CHAAH</name>